<dbReference type="EMBL" id="JANPWB010000010">
    <property type="protein sequence ID" value="KAJ1133584.1"/>
    <property type="molecule type" value="Genomic_DNA"/>
</dbReference>
<reference evidence="2" key="1">
    <citation type="journal article" date="2022" name="bioRxiv">
        <title>Sequencing and chromosome-scale assembly of the giantPleurodeles waltlgenome.</title>
        <authorList>
            <person name="Brown T."/>
            <person name="Elewa A."/>
            <person name="Iarovenko S."/>
            <person name="Subramanian E."/>
            <person name="Araus A.J."/>
            <person name="Petzold A."/>
            <person name="Susuki M."/>
            <person name="Suzuki K.-i.T."/>
            <person name="Hayashi T."/>
            <person name="Toyoda A."/>
            <person name="Oliveira C."/>
            <person name="Osipova E."/>
            <person name="Leigh N.D."/>
            <person name="Simon A."/>
            <person name="Yun M.H."/>
        </authorList>
    </citation>
    <scope>NUCLEOTIDE SEQUENCE</scope>
    <source>
        <strain evidence="2">20211129_DDA</strain>
        <tissue evidence="2">Liver</tissue>
    </source>
</reference>
<gene>
    <name evidence="2" type="ORF">NDU88_000067</name>
</gene>
<evidence type="ECO:0000313" key="3">
    <source>
        <dbReference type="Proteomes" id="UP001066276"/>
    </source>
</evidence>
<protein>
    <submittedName>
        <fullName evidence="2">Uncharacterized protein</fullName>
    </submittedName>
</protein>
<proteinExistence type="predicted"/>
<name>A0AAV7Q263_PLEWA</name>
<evidence type="ECO:0000313" key="2">
    <source>
        <dbReference type="EMBL" id="KAJ1133584.1"/>
    </source>
</evidence>
<dbReference type="AlphaFoldDB" id="A0AAV7Q263"/>
<sequence>MRLRELRPIKGIAPSKALRLQITAPWTPPVQRGVAGSYGHPEEGPGDHPQVRGARGIGPSGPGPRSRMLNVVVTAAWCGPAGGSTVDGPVGPAEVQSED</sequence>
<dbReference type="Proteomes" id="UP001066276">
    <property type="component" value="Chromosome 6"/>
</dbReference>
<feature type="region of interest" description="Disordered" evidence="1">
    <location>
        <begin position="28"/>
        <end position="66"/>
    </location>
</feature>
<accession>A0AAV7Q263</accession>
<keyword evidence="3" id="KW-1185">Reference proteome</keyword>
<evidence type="ECO:0000256" key="1">
    <source>
        <dbReference type="SAM" id="MobiDB-lite"/>
    </source>
</evidence>
<organism evidence="2 3">
    <name type="scientific">Pleurodeles waltl</name>
    <name type="common">Iberian ribbed newt</name>
    <dbReference type="NCBI Taxonomy" id="8319"/>
    <lineage>
        <taxon>Eukaryota</taxon>
        <taxon>Metazoa</taxon>
        <taxon>Chordata</taxon>
        <taxon>Craniata</taxon>
        <taxon>Vertebrata</taxon>
        <taxon>Euteleostomi</taxon>
        <taxon>Amphibia</taxon>
        <taxon>Batrachia</taxon>
        <taxon>Caudata</taxon>
        <taxon>Salamandroidea</taxon>
        <taxon>Salamandridae</taxon>
        <taxon>Pleurodelinae</taxon>
        <taxon>Pleurodeles</taxon>
    </lineage>
</organism>
<comment type="caution">
    <text evidence="2">The sequence shown here is derived from an EMBL/GenBank/DDBJ whole genome shotgun (WGS) entry which is preliminary data.</text>
</comment>
<feature type="region of interest" description="Disordered" evidence="1">
    <location>
        <begin position="80"/>
        <end position="99"/>
    </location>
</feature>
<feature type="compositionally biased region" description="Basic and acidic residues" evidence="1">
    <location>
        <begin position="40"/>
        <end position="50"/>
    </location>
</feature>